<sequence length="141" mass="15650">MNWQQITGGIAGTLLLGGGSTAATFQALGTPLQEAKKEETNYTFLVEGKSFTIACPNNSRPTDTGTLDGNRKLVVSIGCEKKDLKNNLDWDGFIRYKKPRCTLDQKTNTYSCTYNGSPNFKETTLPRLWGDLTSTKVIQFW</sequence>
<dbReference type="HOGENOM" id="CLU_1823211_0_0_14"/>
<dbReference type="AlphaFoldDB" id="I7CJY8"/>
<dbReference type="PATRIC" id="fig|1212765.3.peg.695"/>
<dbReference type="STRING" id="1212765.MHLP_03070"/>
<reference evidence="1 2" key="1">
    <citation type="journal article" date="2012" name="J. Bacteriol.">
        <title>Genome Sequence of "Candidatus Mycoplasma haemolamae" Strain Purdue, a Red Blood Cell Pathogen of Alpacas (Vicugna pacos) and Llamas (Lama glama).</title>
        <authorList>
            <person name="Guimaraes A.M."/>
            <person name="Toth B."/>
            <person name="Santos A.P."/>
            <person name="do Nascimento N.C."/>
            <person name="Kritchevsky J.E."/>
            <person name="Messick J.B."/>
        </authorList>
    </citation>
    <scope>NUCLEOTIDE SEQUENCE [LARGE SCALE GENOMIC DNA]</scope>
    <source>
        <strain evidence="1 2">Purdue</strain>
    </source>
</reference>
<name>I7CJY8_MYCHA</name>
<organism evidence="1 2">
    <name type="scientific">Mycoplasma haematolamae (strain Purdue)</name>
    <dbReference type="NCBI Taxonomy" id="1212765"/>
    <lineage>
        <taxon>Bacteria</taxon>
        <taxon>Bacillati</taxon>
        <taxon>Mycoplasmatota</taxon>
        <taxon>Mollicutes</taxon>
        <taxon>Mycoplasmataceae</taxon>
        <taxon>Mycoplasma</taxon>
    </lineage>
</organism>
<accession>I7CJY8</accession>
<dbReference type="KEGG" id="mhl:MHLP_03070"/>
<reference evidence="2" key="2">
    <citation type="submission" date="2012-07" db="EMBL/GenBank/DDBJ databases">
        <title>Complete genome sequence of 'Candidatus Mycoplasma haemolamae'.</title>
        <authorList>
            <person name="Guimaraes A.M.S."/>
            <person name="Toth B."/>
            <person name="Santos A.P."/>
            <person name="Nascimento N.C."/>
            <person name="Sojka J.E."/>
            <person name="Messick J.B."/>
        </authorList>
    </citation>
    <scope>NUCLEOTIDE SEQUENCE [LARGE SCALE GENOMIC DNA]</scope>
    <source>
        <strain evidence="2">Purdue</strain>
    </source>
</reference>
<proteinExistence type="predicted"/>
<dbReference type="EMBL" id="CP003731">
    <property type="protein sequence ID" value="AFO52194.1"/>
    <property type="molecule type" value="Genomic_DNA"/>
</dbReference>
<dbReference type="Proteomes" id="UP000006502">
    <property type="component" value="Chromosome"/>
</dbReference>
<protein>
    <submittedName>
        <fullName evidence="1">Uncharacterized protein</fullName>
    </submittedName>
</protein>
<gene>
    <name evidence="1" type="ordered locus">MHLP_03070</name>
</gene>
<evidence type="ECO:0000313" key="2">
    <source>
        <dbReference type="Proteomes" id="UP000006502"/>
    </source>
</evidence>
<evidence type="ECO:0000313" key="1">
    <source>
        <dbReference type="EMBL" id="AFO52194.1"/>
    </source>
</evidence>
<keyword evidence="2" id="KW-1185">Reference proteome</keyword>